<protein>
    <submittedName>
        <fullName evidence="1">Uncharacterized protein</fullName>
    </submittedName>
</protein>
<dbReference type="EMBL" id="LANT01000001">
    <property type="protein sequence ID" value="KJV68571.1"/>
    <property type="molecule type" value="Genomic_DNA"/>
</dbReference>
<organism evidence="1 2">
    <name type="scientific">Anaplasma phagocytophilum str. NCH-1</name>
    <dbReference type="NCBI Taxonomy" id="1359161"/>
    <lineage>
        <taxon>Bacteria</taxon>
        <taxon>Pseudomonadati</taxon>
        <taxon>Pseudomonadota</taxon>
        <taxon>Alphaproteobacteria</taxon>
        <taxon>Rickettsiales</taxon>
        <taxon>Anaplasmataceae</taxon>
        <taxon>Anaplasma</taxon>
        <taxon>phagocytophilum group</taxon>
    </lineage>
</organism>
<dbReference type="Proteomes" id="UP000033754">
    <property type="component" value="Unassembled WGS sequence"/>
</dbReference>
<evidence type="ECO:0000313" key="2">
    <source>
        <dbReference type="Proteomes" id="UP000033754"/>
    </source>
</evidence>
<proteinExistence type="predicted"/>
<reference evidence="1 2" key="1">
    <citation type="submission" date="2015-01" db="EMBL/GenBank/DDBJ databases">
        <title>Genome Sequencing of Rickettsiales.</title>
        <authorList>
            <person name="Daugherty S.C."/>
            <person name="Su Q."/>
            <person name="Abolude K."/>
            <person name="Beier-Sexton M."/>
            <person name="Carlyon J.A."/>
            <person name="Carter R."/>
            <person name="Day N.P."/>
            <person name="Dumler S.J."/>
            <person name="Dyachenko V."/>
            <person name="Godinez A."/>
            <person name="Kurtti T.J."/>
            <person name="Lichay M."/>
            <person name="Mullins K.E."/>
            <person name="Ott S."/>
            <person name="Pappas-Brown V."/>
            <person name="Paris D.H."/>
            <person name="Patel P."/>
            <person name="Richards A.L."/>
            <person name="Sadzewicz L."/>
            <person name="Sears K."/>
            <person name="Seidman D."/>
            <person name="Sengamalay N."/>
            <person name="Stenos J."/>
            <person name="Tallon L.J."/>
            <person name="Vincent G."/>
            <person name="Fraser C.M."/>
            <person name="Munderloh U."/>
            <person name="Dunning-Hotopp J.C."/>
        </authorList>
    </citation>
    <scope>NUCLEOTIDE SEQUENCE [LARGE SCALE GENOMIC DNA]</scope>
    <source>
        <strain evidence="1 2">NCH-1</strain>
    </source>
</reference>
<sequence>MRLDRLLFTTRSRLGVFSGLMRKKEFLMRRKPQVNEASFSYKSC</sequence>
<evidence type="ECO:0000313" key="1">
    <source>
        <dbReference type="EMBL" id="KJV68571.1"/>
    </source>
</evidence>
<accession>A0A0F3NLD3</accession>
<dbReference type="AlphaFoldDB" id="A0A0F3NLD3"/>
<comment type="caution">
    <text evidence="1">The sequence shown here is derived from an EMBL/GenBank/DDBJ whole genome shotgun (WGS) entry which is preliminary data.</text>
</comment>
<gene>
    <name evidence="1" type="ORF">EPHNCH_0272</name>
</gene>
<name>A0A0F3NLD3_ANAPH</name>
<dbReference type="PATRIC" id="fig|1359161.3.peg.284"/>